<comment type="caution">
    <text evidence="1">The sequence shown here is derived from an EMBL/GenBank/DDBJ whole genome shotgun (WGS) entry which is preliminary data.</text>
</comment>
<dbReference type="AlphaFoldDB" id="A0A939ITC4"/>
<dbReference type="SUPFAM" id="SSF49384">
    <property type="entry name" value="Carbohydrate-binding domain"/>
    <property type="match status" value="1"/>
</dbReference>
<dbReference type="Proteomes" id="UP000664654">
    <property type="component" value="Unassembled WGS sequence"/>
</dbReference>
<evidence type="ECO:0000313" key="2">
    <source>
        <dbReference type="Proteomes" id="UP000664654"/>
    </source>
</evidence>
<name>A0A939ITC4_9ALTE</name>
<organism evidence="1 2">
    <name type="scientific">Bowmanella dokdonensis</name>
    <dbReference type="NCBI Taxonomy" id="751969"/>
    <lineage>
        <taxon>Bacteria</taxon>
        <taxon>Pseudomonadati</taxon>
        <taxon>Pseudomonadota</taxon>
        <taxon>Gammaproteobacteria</taxon>
        <taxon>Alteromonadales</taxon>
        <taxon>Alteromonadaceae</taxon>
        <taxon>Bowmanella</taxon>
    </lineage>
</organism>
<dbReference type="GO" id="GO:0030246">
    <property type="term" value="F:carbohydrate binding"/>
    <property type="evidence" value="ECO:0007669"/>
    <property type="project" value="InterPro"/>
</dbReference>
<accession>A0A939ITC4</accession>
<gene>
    <name evidence="1" type="ORF">J0A66_20595</name>
</gene>
<evidence type="ECO:0000313" key="1">
    <source>
        <dbReference type="EMBL" id="MBN7827642.1"/>
    </source>
</evidence>
<protein>
    <submittedName>
        <fullName evidence="1">PEP-CTERM sorting domain-containing protein</fullName>
    </submittedName>
</protein>
<dbReference type="EMBL" id="JAFKCV010000022">
    <property type="protein sequence ID" value="MBN7827642.1"/>
    <property type="molecule type" value="Genomic_DNA"/>
</dbReference>
<keyword evidence="2" id="KW-1185">Reference proteome</keyword>
<sequence>MKKLLRTLLLWVGFSLPGFALANPILMLDPVYTEGSLGDVITIDILWDGSADPEYLGAWDIDLAFDSSILTFTGATFDFGVDSLGCIQGLSCDALTLGPGLIDLYEFSFDEAATLMANQDGLGNMFLLASLSFDAIGEGLTSVAFTGNLLTFGDELGDEIFPTLMNASVCIGNNGCIPTQIPEPTGLLLFLAGLFVLGIRKRSLK</sequence>
<dbReference type="InterPro" id="IPR008965">
    <property type="entry name" value="CBM2/CBM3_carb-bd_dom_sf"/>
</dbReference>
<dbReference type="NCBIfam" id="TIGR02595">
    <property type="entry name" value="PEP_CTERM"/>
    <property type="match status" value="1"/>
</dbReference>
<dbReference type="InterPro" id="IPR013424">
    <property type="entry name" value="Ice-binding_C"/>
</dbReference>
<proteinExistence type="predicted"/>
<dbReference type="RefSeq" id="WP_206575753.1">
    <property type="nucleotide sequence ID" value="NZ_JAFKCV010000022.1"/>
</dbReference>
<reference evidence="1" key="1">
    <citation type="submission" date="2021-03" db="EMBL/GenBank/DDBJ databases">
        <title>novel species isolated from a fishpond in China.</title>
        <authorList>
            <person name="Lu H."/>
            <person name="Cai Z."/>
        </authorList>
    </citation>
    <scope>NUCLEOTIDE SEQUENCE</scope>
    <source>
        <strain evidence="1">JCM 30855</strain>
    </source>
</reference>